<protein>
    <submittedName>
        <fullName evidence="2">Cell wall hydrolase SleB</fullName>
    </submittedName>
</protein>
<evidence type="ECO:0000313" key="3">
    <source>
        <dbReference type="Proteomes" id="UP000007488"/>
    </source>
</evidence>
<dbReference type="Proteomes" id="UP000007488">
    <property type="component" value="Chromosome"/>
</dbReference>
<feature type="domain" description="Cell wall hydrolase SleB" evidence="1">
    <location>
        <begin position="89"/>
        <end position="184"/>
    </location>
</feature>
<organism evidence="2 3">
    <name type="scientific">Syntrophobotulus glycolicus (strain DSM 8271 / FlGlyR)</name>
    <dbReference type="NCBI Taxonomy" id="645991"/>
    <lineage>
        <taxon>Bacteria</taxon>
        <taxon>Bacillati</taxon>
        <taxon>Bacillota</taxon>
        <taxon>Clostridia</taxon>
        <taxon>Eubacteriales</taxon>
        <taxon>Desulfitobacteriaceae</taxon>
        <taxon>Syntrophobotulus</taxon>
    </lineage>
</organism>
<reference evidence="3" key="2">
    <citation type="submission" date="2011-02" db="EMBL/GenBank/DDBJ databases">
        <title>The complete genome of Syntrophobotulus glycolicus DSM 8271.</title>
        <authorList>
            <person name="Lucas S."/>
            <person name="Copeland A."/>
            <person name="Lapidus A."/>
            <person name="Bruce D."/>
            <person name="Goodwin L."/>
            <person name="Pitluck S."/>
            <person name="Kyrpides N."/>
            <person name="Mavromatis K."/>
            <person name="Pagani I."/>
            <person name="Ivanova N."/>
            <person name="Mikhailova N."/>
            <person name="Chertkov O."/>
            <person name="Held B."/>
            <person name="Detter J.C."/>
            <person name="Tapia R."/>
            <person name="Han C."/>
            <person name="Land M."/>
            <person name="Hauser L."/>
            <person name="Markowitz V."/>
            <person name="Cheng J.-F."/>
            <person name="Hugenholtz P."/>
            <person name="Woyke T."/>
            <person name="Wu D."/>
            <person name="Spring S."/>
            <person name="Schroeder M."/>
            <person name="Brambilla E."/>
            <person name="Klenk H.-P."/>
            <person name="Eisen J.A."/>
        </authorList>
    </citation>
    <scope>NUCLEOTIDE SEQUENCE [LARGE SCALE GENOMIC DNA]</scope>
    <source>
        <strain evidence="3">DSM 8271 / FlGlyR</strain>
    </source>
</reference>
<sequence>MTHKNNIILAITVVILILLLAACAGLRADINDLKDQVSIQQDQLLNLSYDQKWTMETLANWLEAWQTSQISIDQDLYLLAQLVHAEAGGEPLGGQIAVANVVMNRVKSDQFPGTIAEVIYQPGQFCTTKYLHNVVPTEENLAAAREAMGGYTLVNALYFWNPKVAMCEWIKTRKILNTIGNHAFGV</sequence>
<dbReference type="KEGG" id="sgy:Sgly_0316"/>
<dbReference type="EMBL" id="CP002547">
    <property type="protein sequence ID" value="ADY54683.1"/>
    <property type="molecule type" value="Genomic_DNA"/>
</dbReference>
<reference evidence="2 3" key="1">
    <citation type="journal article" date="2011" name="Stand. Genomic Sci.">
        <title>Complete genome sequence of Syntrophobotulus glycolicus type strain (FlGlyR).</title>
        <authorList>
            <person name="Han C."/>
            <person name="Mwirichia R."/>
            <person name="Chertkov O."/>
            <person name="Held B."/>
            <person name="Lapidus A."/>
            <person name="Nolan M."/>
            <person name="Lucas S."/>
            <person name="Hammon N."/>
            <person name="Deshpande S."/>
            <person name="Cheng J.F."/>
            <person name="Tapia R."/>
            <person name="Goodwin L."/>
            <person name="Pitluck S."/>
            <person name="Huntemann M."/>
            <person name="Liolios K."/>
            <person name="Ivanova N."/>
            <person name="Pagani I."/>
            <person name="Mavromatis K."/>
            <person name="Ovchinikova G."/>
            <person name="Pati A."/>
            <person name="Chen A."/>
            <person name="Palaniappan K."/>
            <person name="Land M."/>
            <person name="Hauser L."/>
            <person name="Brambilla E.M."/>
            <person name="Rohde M."/>
            <person name="Spring S."/>
            <person name="Sikorski J."/>
            <person name="Goker M."/>
            <person name="Woyke T."/>
            <person name="Bristow J."/>
            <person name="Eisen J.A."/>
            <person name="Markowitz V."/>
            <person name="Hugenholtz P."/>
            <person name="Kyrpides N.C."/>
            <person name="Klenk H.P."/>
            <person name="Detter J.C."/>
        </authorList>
    </citation>
    <scope>NUCLEOTIDE SEQUENCE [LARGE SCALE GENOMIC DNA]</scope>
    <source>
        <strain evidence="3">DSM 8271 / FlGlyR</strain>
    </source>
</reference>
<proteinExistence type="predicted"/>
<dbReference type="Pfam" id="PF07486">
    <property type="entry name" value="Hydrolase_2"/>
    <property type="match status" value="1"/>
</dbReference>
<dbReference type="HOGENOM" id="CLU_053345_2_0_9"/>
<keyword evidence="2" id="KW-0378">Hydrolase</keyword>
<dbReference type="STRING" id="645991.Sgly_0316"/>
<dbReference type="eggNOG" id="COG3773">
    <property type="taxonomic scope" value="Bacteria"/>
</dbReference>
<dbReference type="Gene3D" id="6.20.240.60">
    <property type="match status" value="1"/>
</dbReference>
<name>F0SXD7_SYNGF</name>
<accession>F0SXD7</accession>
<dbReference type="AlphaFoldDB" id="F0SXD7"/>
<dbReference type="RefSeq" id="WP_013623554.1">
    <property type="nucleotide sequence ID" value="NC_015172.1"/>
</dbReference>
<dbReference type="InterPro" id="IPR042047">
    <property type="entry name" value="SleB_dom1"/>
</dbReference>
<dbReference type="GO" id="GO:0016787">
    <property type="term" value="F:hydrolase activity"/>
    <property type="evidence" value="ECO:0007669"/>
    <property type="project" value="UniProtKB-KW"/>
</dbReference>
<keyword evidence="3" id="KW-1185">Reference proteome</keyword>
<dbReference type="Gene3D" id="1.10.10.2520">
    <property type="entry name" value="Cell wall hydrolase SleB, domain 1"/>
    <property type="match status" value="1"/>
</dbReference>
<dbReference type="InterPro" id="IPR011105">
    <property type="entry name" value="Cell_wall_hydrolase_SleB"/>
</dbReference>
<gene>
    <name evidence="2" type="ordered locus">Sgly_0316</name>
</gene>
<evidence type="ECO:0000259" key="1">
    <source>
        <dbReference type="Pfam" id="PF07486"/>
    </source>
</evidence>
<evidence type="ECO:0000313" key="2">
    <source>
        <dbReference type="EMBL" id="ADY54683.1"/>
    </source>
</evidence>
<dbReference type="PROSITE" id="PS51257">
    <property type="entry name" value="PROKAR_LIPOPROTEIN"/>
    <property type="match status" value="1"/>
</dbReference>